<evidence type="ECO:0000313" key="2">
    <source>
        <dbReference type="Proteomes" id="UP001437256"/>
    </source>
</evidence>
<gene>
    <name evidence="1" type="ORF">AAF712_010503</name>
</gene>
<comment type="caution">
    <text evidence="1">The sequence shown here is derived from an EMBL/GenBank/DDBJ whole genome shotgun (WGS) entry which is preliminary data.</text>
</comment>
<keyword evidence="2" id="KW-1185">Reference proteome</keyword>
<reference evidence="1 2" key="1">
    <citation type="submission" date="2024-05" db="EMBL/GenBank/DDBJ databases">
        <title>A draft genome resource for the thread blight pathogen Marasmius tenuissimus strain MS-2.</title>
        <authorList>
            <person name="Yulfo-Soto G.E."/>
            <person name="Baruah I.K."/>
            <person name="Amoako-Attah I."/>
            <person name="Bukari Y."/>
            <person name="Meinhardt L.W."/>
            <person name="Bailey B.A."/>
            <person name="Cohen S.P."/>
        </authorList>
    </citation>
    <scope>NUCLEOTIDE SEQUENCE [LARGE SCALE GENOMIC DNA]</scope>
    <source>
        <strain evidence="1 2">MS-2</strain>
    </source>
</reference>
<dbReference type="EMBL" id="JBBXMP010000100">
    <property type="protein sequence ID" value="KAL0062666.1"/>
    <property type="molecule type" value="Genomic_DNA"/>
</dbReference>
<dbReference type="Proteomes" id="UP001437256">
    <property type="component" value="Unassembled WGS sequence"/>
</dbReference>
<sequence>MSGNLAKLEEYIAAFELATPFTGYNDEALLQFFKAGMNPGLRRAAKEMQPKPEGLQKFITAAIHK</sequence>
<protein>
    <submittedName>
        <fullName evidence="1">Uncharacterized protein</fullName>
    </submittedName>
</protein>
<evidence type="ECO:0000313" key="1">
    <source>
        <dbReference type="EMBL" id="KAL0062666.1"/>
    </source>
</evidence>
<organism evidence="1 2">
    <name type="scientific">Marasmius tenuissimus</name>
    <dbReference type="NCBI Taxonomy" id="585030"/>
    <lineage>
        <taxon>Eukaryota</taxon>
        <taxon>Fungi</taxon>
        <taxon>Dikarya</taxon>
        <taxon>Basidiomycota</taxon>
        <taxon>Agaricomycotina</taxon>
        <taxon>Agaricomycetes</taxon>
        <taxon>Agaricomycetidae</taxon>
        <taxon>Agaricales</taxon>
        <taxon>Marasmiineae</taxon>
        <taxon>Marasmiaceae</taxon>
        <taxon>Marasmius</taxon>
    </lineage>
</organism>
<proteinExistence type="predicted"/>
<name>A0ABR2ZM62_9AGAR</name>
<accession>A0ABR2ZM62</accession>